<dbReference type="InterPro" id="IPR051203">
    <property type="entry name" value="Polysaccharide_Synthase-Rel"/>
</dbReference>
<proteinExistence type="predicted"/>
<keyword evidence="3" id="KW-1185">Reference proteome</keyword>
<dbReference type="Proteomes" id="UP001501461">
    <property type="component" value="Unassembled WGS sequence"/>
</dbReference>
<feature type="transmembrane region" description="Helical" evidence="1">
    <location>
        <begin position="20"/>
        <end position="44"/>
    </location>
</feature>
<comment type="caution">
    <text evidence="2">The sequence shown here is derived from an EMBL/GenBank/DDBJ whole genome shotgun (WGS) entry which is preliminary data.</text>
</comment>
<accession>A0ABN2TX96</accession>
<dbReference type="InterPro" id="IPR036291">
    <property type="entry name" value="NAD(P)-bd_dom_sf"/>
</dbReference>
<dbReference type="Pfam" id="PF13727">
    <property type="entry name" value="CoA_binding_3"/>
    <property type="match status" value="1"/>
</dbReference>
<sequence>MAIAGAYLIYYDFAVTPLQGLLLMLLVVVSGIAQLLFGWGVFLYRRRFTAGSFDEVRAIFKVTAATGLTLFFTGVITGYFSDQPAAIAVIVIPIAMVLMFGIRYGERLRMLARAVPDSAAAPTLVIGAGAAGTHLIRQMVTTPGTKFWPVGMVDDALAKANVQVYHVKVMGTIADLPQLINETGANVLVVAVAHPSKEMLRTVQQTADAFDMQLKIIPPLDELLEKGLRSADLRDEALNVGFKLILPRDSGNSQCVSSLGSPCWSGRARYSD</sequence>
<keyword evidence="1" id="KW-0472">Membrane</keyword>
<evidence type="ECO:0000313" key="2">
    <source>
        <dbReference type="EMBL" id="GAA2024331.1"/>
    </source>
</evidence>
<dbReference type="PANTHER" id="PTHR43318:SF2">
    <property type="entry name" value="UDP-N-ACETYLGLUCOSAMINE 4,6-DEHYDRATASE (INVERTING)"/>
    <property type="match status" value="1"/>
</dbReference>
<feature type="transmembrane region" description="Helical" evidence="1">
    <location>
        <begin position="85"/>
        <end position="104"/>
    </location>
</feature>
<name>A0ABN2TX96_9MICC</name>
<evidence type="ECO:0000256" key="1">
    <source>
        <dbReference type="SAM" id="Phobius"/>
    </source>
</evidence>
<feature type="transmembrane region" description="Helical" evidence="1">
    <location>
        <begin position="56"/>
        <end position="79"/>
    </location>
</feature>
<evidence type="ECO:0008006" key="4">
    <source>
        <dbReference type="Google" id="ProtNLM"/>
    </source>
</evidence>
<evidence type="ECO:0000313" key="3">
    <source>
        <dbReference type="Proteomes" id="UP001501461"/>
    </source>
</evidence>
<organism evidence="2 3">
    <name type="scientific">Yaniella flava</name>
    <dbReference type="NCBI Taxonomy" id="287930"/>
    <lineage>
        <taxon>Bacteria</taxon>
        <taxon>Bacillati</taxon>
        <taxon>Actinomycetota</taxon>
        <taxon>Actinomycetes</taxon>
        <taxon>Micrococcales</taxon>
        <taxon>Micrococcaceae</taxon>
        <taxon>Yaniella</taxon>
    </lineage>
</organism>
<keyword evidence="1" id="KW-0812">Transmembrane</keyword>
<dbReference type="EMBL" id="BAAAMN010000001">
    <property type="protein sequence ID" value="GAA2024331.1"/>
    <property type="molecule type" value="Genomic_DNA"/>
</dbReference>
<reference evidence="2 3" key="1">
    <citation type="journal article" date="2019" name="Int. J. Syst. Evol. Microbiol.">
        <title>The Global Catalogue of Microorganisms (GCM) 10K type strain sequencing project: providing services to taxonomists for standard genome sequencing and annotation.</title>
        <authorList>
            <consortium name="The Broad Institute Genomics Platform"/>
            <consortium name="The Broad Institute Genome Sequencing Center for Infectious Disease"/>
            <person name="Wu L."/>
            <person name="Ma J."/>
        </authorList>
    </citation>
    <scope>NUCLEOTIDE SEQUENCE [LARGE SCALE GENOMIC DNA]</scope>
    <source>
        <strain evidence="2 3">JCM 13595</strain>
    </source>
</reference>
<dbReference type="PANTHER" id="PTHR43318">
    <property type="entry name" value="UDP-N-ACETYLGLUCOSAMINE 4,6-DEHYDRATASE"/>
    <property type="match status" value="1"/>
</dbReference>
<protein>
    <recommendedName>
        <fullName evidence="4">Polysaccharide biosynthesis protein</fullName>
    </recommendedName>
</protein>
<dbReference type="Gene3D" id="3.40.50.720">
    <property type="entry name" value="NAD(P)-binding Rossmann-like Domain"/>
    <property type="match status" value="1"/>
</dbReference>
<keyword evidence="1" id="KW-1133">Transmembrane helix</keyword>
<gene>
    <name evidence="2" type="ORF">GCM10009720_00110</name>
</gene>
<dbReference type="SUPFAM" id="SSF51735">
    <property type="entry name" value="NAD(P)-binding Rossmann-fold domains"/>
    <property type="match status" value="1"/>
</dbReference>